<dbReference type="GO" id="GO:0006281">
    <property type="term" value="P:DNA repair"/>
    <property type="evidence" value="ECO:0007669"/>
    <property type="project" value="TreeGrafter"/>
</dbReference>
<feature type="non-terminal residue" evidence="4">
    <location>
        <position position="1"/>
    </location>
</feature>
<feature type="non-terminal residue" evidence="4">
    <location>
        <position position="212"/>
    </location>
</feature>
<dbReference type="EMBL" id="VZZT01001471">
    <property type="protein sequence ID" value="NXW07335.1"/>
    <property type="molecule type" value="Genomic_DNA"/>
</dbReference>
<evidence type="ECO:0000313" key="5">
    <source>
        <dbReference type="Proteomes" id="UP000563060"/>
    </source>
</evidence>
<evidence type="ECO:0000256" key="2">
    <source>
        <dbReference type="ARBA" id="ARBA00022737"/>
    </source>
</evidence>
<dbReference type="PANTHER" id="PTHR12663:SF2">
    <property type="entry name" value="SISTER CHROMATID COHESION PROTEIN PDS5 HOMOLOG A"/>
    <property type="match status" value="1"/>
</dbReference>
<dbReference type="GO" id="GO:0007064">
    <property type="term" value="P:mitotic sister chromatid cohesion"/>
    <property type="evidence" value="ECO:0007669"/>
    <property type="project" value="InterPro"/>
</dbReference>
<organism evidence="4 5">
    <name type="scientific">Fregetta grallaria</name>
    <name type="common">White-bellied storm-petrel</name>
    <name type="synonym">Procellaria grallaria</name>
    <dbReference type="NCBI Taxonomy" id="79628"/>
    <lineage>
        <taxon>Eukaryota</taxon>
        <taxon>Metazoa</taxon>
        <taxon>Chordata</taxon>
        <taxon>Craniata</taxon>
        <taxon>Vertebrata</taxon>
        <taxon>Euteleostomi</taxon>
        <taxon>Archelosauria</taxon>
        <taxon>Archosauria</taxon>
        <taxon>Dinosauria</taxon>
        <taxon>Saurischia</taxon>
        <taxon>Theropoda</taxon>
        <taxon>Coelurosauria</taxon>
        <taxon>Aves</taxon>
        <taxon>Neognathae</taxon>
        <taxon>Neoaves</taxon>
        <taxon>Aequornithes</taxon>
        <taxon>Procellariiformes</taxon>
        <taxon>Hydrobatidae</taxon>
        <taxon>Fregetta</taxon>
    </lineage>
</organism>
<comment type="subcellular location">
    <subcellularLocation>
        <location evidence="1">Nucleus</location>
    </subcellularLocation>
</comment>
<dbReference type="Pfam" id="PF20168">
    <property type="entry name" value="PDS5"/>
    <property type="match status" value="2"/>
</dbReference>
<keyword evidence="3" id="KW-0539">Nucleus</keyword>
<reference evidence="4 5" key="1">
    <citation type="submission" date="2019-09" db="EMBL/GenBank/DDBJ databases">
        <title>Bird 10,000 Genomes (B10K) Project - Family phase.</title>
        <authorList>
            <person name="Zhang G."/>
        </authorList>
    </citation>
    <scope>NUCLEOTIDE SEQUENCE [LARGE SCALE GENOMIC DNA]</scope>
    <source>
        <strain evidence="4">B10K-DU-006-09</strain>
        <tissue evidence="4">Muscle</tissue>
    </source>
</reference>
<dbReference type="PANTHER" id="PTHR12663">
    <property type="entry name" value="ANDROGEN INDUCED INHIBITOR OF PROLIFERATION AS3 / PDS5-RELATED"/>
    <property type="match status" value="1"/>
</dbReference>
<evidence type="ECO:0000256" key="3">
    <source>
        <dbReference type="ARBA" id="ARBA00023242"/>
    </source>
</evidence>
<evidence type="ECO:0000256" key="1">
    <source>
        <dbReference type="ARBA" id="ARBA00004123"/>
    </source>
</evidence>
<proteinExistence type="predicted"/>
<evidence type="ECO:0000313" key="4">
    <source>
        <dbReference type="EMBL" id="NXW07335.1"/>
    </source>
</evidence>
<keyword evidence="2" id="KW-0677">Repeat</keyword>
<dbReference type="InterPro" id="IPR039776">
    <property type="entry name" value="Pds5"/>
</dbReference>
<dbReference type="GO" id="GO:0000785">
    <property type="term" value="C:chromatin"/>
    <property type="evidence" value="ECO:0007669"/>
    <property type="project" value="TreeGrafter"/>
</dbReference>
<dbReference type="Proteomes" id="UP000563060">
    <property type="component" value="Unassembled WGS sequence"/>
</dbReference>
<dbReference type="GO" id="GO:0005634">
    <property type="term" value="C:nucleus"/>
    <property type="evidence" value="ECO:0007669"/>
    <property type="project" value="UniProtKB-SubCell"/>
</dbReference>
<keyword evidence="5" id="KW-1185">Reference proteome</keyword>
<gene>
    <name evidence="4" type="primary">Pds5a</name>
    <name evidence="4" type="ORF">FREGRA_R03964</name>
</gene>
<protein>
    <submittedName>
        <fullName evidence="4">PDS5A protein</fullName>
    </submittedName>
</protein>
<sequence>QPLSRSLNADVPEQLITPLVSLGHISMLAPDQFASPMKSVVANFIVKDLLMNDRSTGEKNGKLWSPDEEVSPEVLAKVQAIKLLVRWLLGMKNNQSKSANSTLRLLSAMLVSEGDLTEQKRISKSDMSRLRLAAGSAIMKLAQEPCYHEIITPEQFQLCALVINDIYDFLVTVEKLLSLLPEYVVPYMIHLLAHDPDFTKPQDVDQLRDVKE</sequence>
<name>A0A7L3Z0X7_FREGA</name>
<comment type="caution">
    <text evidence="4">The sequence shown here is derived from an EMBL/GenBank/DDBJ whole genome shotgun (WGS) entry which is preliminary data.</text>
</comment>
<accession>A0A7L3Z0X7</accession>
<dbReference type="AlphaFoldDB" id="A0A7L3Z0X7"/>